<comment type="caution">
    <text evidence="1">The sequence shown here is derived from an EMBL/GenBank/DDBJ whole genome shotgun (WGS) entry which is preliminary data.</text>
</comment>
<protein>
    <recommendedName>
        <fullName evidence="3">HTH tetR-type domain-containing protein</fullName>
    </recommendedName>
</protein>
<evidence type="ECO:0000313" key="2">
    <source>
        <dbReference type="Proteomes" id="UP001589610"/>
    </source>
</evidence>
<organism evidence="1 2">
    <name type="scientific">Streptosporangium vulgare</name>
    <dbReference type="NCBI Taxonomy" id="46190"/>
    <lineage>
        <taxon>Bacteria</taxon>
        <taxon>Bacillati</taxon>
        <taxon>Actinomycetota</taxon>
        <taxon>Actinomycetes</taxon>
        <taxon>Streptosporangiales</taxon>
        <taxon>Streptosporangiaceae</taxon>
        <taxon>Streptosporangium</taxon>
    </lineage>
</organism>
<dbReference type="InterPro" id="IPR009057">
    <property type="entry name" value="Homeodomain-like_sf"/>
</dbReference>
<dbReference type="Proteomes" id="UP001589610">
    <property type="component" value="Unassembled WGS sequence"/>
</dbReference>
<gene>
    <name evidence="1" type="ORF">ACFFRH_40670</name>
</gene>
<dbReference type="Gene3D" id="1.10.357.10">
    <property type="entry name" value="Tetracycline Repressor, domain 2"/>
    <property type="match status" value="1"/>
</dbReference>
<accession>A0ABV5TRQ8</accession>
<keyword evidence="2" id="KW-1185">Reference proteome</keyword>
<name>A0ABV5TRQ8_9ACTN</name>
<evidence type="ECO:0000313" key="1">
    <source>
        <dbReference type="EMBL" id="MFB9681824.1"/>
    </source>
</evidence>
<reference evidence="1 2" key="1">
    <citation type="submission" date="2024-09" db="EMBL/GenBank/DDBJ databases">
        <authorList>
            <person name="Sun Q."/>
            <person name="Mori K."/>
        </authorList>
    </citation>
    <scope>NUCLEOTIDE SEQUENCE [LARGE SCALE GENOMIC DNA]</scope>
    <source>
        <strain evidence="1 2">JCM 3028</strain>
    </source>
</reference>
<proteinExistence type="predicted"/>
<dbReference type="EMBL" id="JBHMBS010000039">
    <property type="protein sequence ID" value="MFB9681824.1"/>
    <property type="molecule type" value="Genomic_DNA"/>
</dbReference>
<evidence type="ECO:0008006" key="3">
    <source>
        <dbReference type="Google" id="ProtNLM"/>
    </source>
</evidence>
<dbReference type="RefSeq" id="WP_344748479.1">
    <property type="nucleotide sequence ID" value="NZ_BAAAWW010000160.1"/>
</dbReference>
<sequence>MVVKRRYESKRRQQQAHQTRRVILEAADRLFVRSGYPATTLAAVAAGPVETGAVRADHDADGVADVLWLAMDLRDYDWLVRERGRPVQRLERWYVDTVAAAVLD</sequence>
<dbReference type="SUPFAM" id="SSF46689">
    <property type="entry name" value="Homeodomain-like"/>
    <property type="match status" value="1"/>
</dbReference>